<dbReference type="EMBL" id="CP015641">
    <property type="protein sequence ID" value="ANF25950.1"/>
    <property type="molecule type" value="Genomic_DNA"/>
</dbReference>
<name>A0A0M2RTU7_STUST</name>
<evidence type="ECO:0000313" key="2">
    <source>
        <dbReference type="Proteomes" id="UP000077787"/>
    </source>
</evidence>
<dbReference type="Proteomes" id="UP000077787">
    <property type="component" value="Chromosome"/>
</dbReference>
<accession>A0A0M2RTU7</accession>
<dbReference type="AlphaFoldDB" id="A0A0M2RTU7"/>
<reference evidence="1 2" key="1">
    <citation type="submission" date="2016-05" db="EMBL/GenBank/DDBJ databases">
        <title>Genome sequence of Pseudomonas stutzeri 273 and identification of the exopolysaccharide biosynthesis locus.</title>
        <authorList>
            <person name="Wu S."/>
            <person name="Sun C."/>
        </authorList>
    </citation>
    <scope>NUCLEOTIDE SEQUENCE [LARGE SCALE GENOMIC DNA]</scope>
    <source>
        <strain evidence="1 2">273</strain>
    </source>
</reference>
<proteinExistence type="predicted"/>
<organism evidence="1 2">
    <name type="scientific">Stutzerimonas stutzeri</name>
    <name type="common">Pseudomonas stutzeri</name>
    <dbReference type="NCBI Taxonomy" id="316"/>
    <lineage>
        <taxon>Bacteria</taxon>
        <taxon>Pseudomonadati</taxon>
        <taxon>Pseudomonadota</taxon>
        <taxon>Gammaproteobacteria</taxon>
        <taxon>Pseudomonadales</taxon>
        <taxon>Pseudomonadaceae</taxon>
        <taxon>Stutzerimonas</taxon>
    </lineage>
</organism>
<sequence length="66" mass="7167">MLRARVAYAVSSLELFIMEAGCIRYAIAVIALMLLPDNKGIHLDDLDDSEVDATPALQPSSPQTHV</sequence>
<protein>
    <submittedName>
        <fullName evidence="1">Uncharacterized protein</fullName>
    </submittedName>
</protein>
<gene>
    <name evidence="1" type="ORF">PS273GM_12745</name>
</gene>
<evidence type="ECO:0000313" key="1">
    <source>
        <dbReference type="EMBL" id="ANF25950.1"/>
    </source>
</evidence>
<dbReference type="PATRIC" id="fig|316.104.peg.1213"/>